<feature type="transmembrane region" description="Helical" evidence="7">
    <location>
        <begin position="290"/>
        <end position="311"/>
    </location>
</feature>
<dbReference type="Pfam" id="PF07662">
    <property type="entry name" value="Nucleos_tra2_C"/>
    <property type="match status" value="1"/>
</dbReference>
<keyword evidence="7" id="KW-0813">Transport</keyword>
<accession>A0A0N8D7F0</accession>
<evidence type="ECO:0000256" key="2">
    <source>
        <dbReference type="ARBA" id="ARBA00009033"/>
    </source>
</evidence>
<feature type="transmembrane region" description="Helical" evidence="7">
    <location>
        <begin position="196"/>
        <end position="215"/>
    </location>
</feature>
<dbReference type="AlphaFoldDB" id="A0A0N8D7F0"/>
<dbReference type="PANTHER" id="PTHR10590">
    <property type="entry name" value="SODIUM/NUCLEOSIDE COTRANSPORTER"/>
    <property type="match status" value="1"/>
</dbReference>
<dbReference type="PANTHER" id="PTHR10590:SF4">
    <property type="entry name" value="SOLUTE CARRIER FAMILY 28 MEMBER 3"/>
    <property type="match status" value="1"/>
</dbReference>
<gene>
    <name evidence="9" type="ORF">APZ42_021436</name>
</gene>
<feature type="transmembrane region" description="Helical" evidence="7">
    <location>
        <begin position="170"/>
        <end position="189"/>
    </location>
</feature>
<feature type="transmembrane region" description="Helical" evidence="7">
    <location>
        <begin position="221"/>
        <end position="241"/>
    </location>
</feature>
<keyword evidence="3" id="KW-1003">Cell membrane</keyword>
<comment type="similarity">
    <text evidence="2 7">Belongs to the concentrative nucleoside transporter (CNT) (TC 2.A.41) family.</text>
</comment>
<organism evidence="9 10">
    <name type="scientific">Daphnia magna</name>
    <dbReference type="NCBI Taxonomy" id="35525"/>
    <lineage>
        <taxon>Eukaryota</taxon>
        <taxon>Metazoa</taxon>
        <taxon>Ecdysozoa</taxon>
        <taxon>Arthropoda</taxon>
        <taxon>Crustacea</taxon>
        <taxon>Branchiopoda</taxon>
        <taxon>Diplostraca</taxon>
        <taxon>Cladocera</taxon>
        <taxon>Anomopoda</taxon>
        <taxon>Daphniidae</taxon>
        <taxon>Daphnia</taxon>
    </lineage>
</organism>
<feature type="transmembrane region" description="Helical" evidence="7">
    <location>
        <begin position="122"/>
        <end position="141"/>
    </location>
</feature>
<keyword evidence="10" id="KW-1185">Reference proteome</keyword>
<dbReference type="NCBIfam" id="TIGR00804">
    <property type="entry name" value="nupC"/>
    <property type="match status" value="1"/>
</dbReference>
<comment type="caution">
    <text evidence="9">The sequence shown here is derived from an EMBL/GenBank/DDBJ whole genome shotgun (WGS) entry which is preliminary data.</text>
</comment>
<dbReference type="InterPro" id="IPR002668">
    <property type="entry name" value="CNT_N_dom"/>
</dbReference>
<keyword evidence="5 7" id="KW-1133">Transmembrane helix</keyword>
<keyword evidence="6 7" id="KW-0472">Membrane</keyword>
<dbReference type="InterPro" id="IPR011657">
    <property type="entry name" value="CNT_C_dom"/>
</dbReference>
<evidence type="ECO:0000256" key="3">
    <source>
        <dbReference type="ARBA" id="ARBA00022475"/>
    </source>
</evidence>
<reference evidence="9 10" key="1">
    <citation type="submission" date="2016-03" db="EMBL/GenBank/DDBJ databases">
        <title>EvidentialGene: Evidence-directed Construction of Genes on Genomes.</title>
        <authorList>
            <person name="Gilbert D.G."/>
            <person name="Choi J.-H."/>
            <person name="Mockaitis K."/>
            <person name="Colbourne J."/>
            <person name="Pfrender M."/>
        </authorList>
    </citation>
    <scope>NUCLEOTIDE SEQUENCE [LARGE SCALE GENOMIC DNA]</scope>
    <source>
        <strain evidence="9 10">Xinb3</strain>
        <tissue evidence="9">Complete organism</tissue>
    </source>
</reference>
<protein>
    <recommendedName>
        <fullName evidence="7">Sodium/nucleoside cotransporter</fullName>
    </recommendedName>
</protein>
<dbReference type="InterPro" id="IPR011642">
    <property type="entry name" value="Gate_dom"/>
</dbReference>
<feature type="region of interest" description="Disordered" evidence="8">
    <location>
        <begin position="38"/>
        <end position="58"/>
    </location>
</feature>
<dbReference type="InterPro" id="IPR018270">
    <property type="entry name" value="C_nuclsd_transpt_met_bac"/>
</dbReference>
<comment type="subcellular location">
    <subcellularLocation>
        <location evidence="1">Cell membrane</location>
        <topology evidence="1">Multi-pass membrane protein</topology>
    </subcellularLocation>
</comment>
<evidence type="ECO:0000256" key="4">
    <source>
        <dbReference type="ARBA" id="ARBA00022692"/>
    </source>
</evidence>
<evidence type="ECO:0000256" key="1">
    <source>
        <dbReference type="ARBA" id="ARBA00004651"/>
    </source>
</evidence>
<dbReference type="GO" id="GO:0005886">
    <property type="term" value="C:plasma membrane"/>
    <property type="evidence" value="ECO:0007669"/>
    <property type="project" value="UniProtKB-SubCell"/>
</dbReference>
<evidence type="ECO:0000313" key="10">
    <source>
        <dbReference type="Proteomes" id="UP000076858"/>
    </source>
</evidence>
<dbReference type="EMBL" id="LRGB01001151">
    <property type="protein sequence ID" value="KZS13466.1"/>
    <property type="molecule type" value="Genomic_DNA"/>
</dbReference>
<feature type="transmembrane region" description="Helical" evidence="7">
    <location>
        <begin position="366"/>
        <end position="388"/>
    </location>
</feature>
<dbReference type="Pfam" id="PF01773">
    <property type="entry name" value="Nucleos_tra2_N"/>
    <property type="match status" value="1"/>
</dbReference>
<evidence type="ECO:0000256" key="6">
    <source>
        <dbReference type="ARBA" id="ARBA00023136"/>
    </source>
</evidence>
<proteinExistence type="inferred from homology"/>
<evidence type="ECO:0000256" key="8">
    <source>
        <dbReference type="SAM" id="MobiDB-lite"/>
    </source>
</evidence>
<dbReference type="GO" id="GO:0005415">
    <property type="term" value="F:nucleoside:sodium symporter activity"/>
    <property type="evidence" value="ECO:0007669"/>
    <property type="project" value="TreeGrafter"/>
</dbReference>
<feature type="transmembrane region" description="Helical" evidence="7">
    <location>
        <begin position="89"/>
        <end position="110"/>
    </location>
</feature>
<evidence type="ECO:0000313" key="9">
    <source>
        <dbReference type="EMBL" id="KZS13466.1"/>
    </source>
</evidence>
<feature type="transmembrane region" description="Helical" evidence="7">
    <location>
        <begin position="394"/>
        <end position="414"/>
    </location>
</feature>
<name>A0A0N8D7F0_9CRUS</name>
<dbReference type="STRING" id="35525.A0A0N8D7F0"/>
<dbReference type="InterPro" id="IPR008276">
    <property type="entry name" value="C_nuclsd_transpt"/>
</dbReference>
<evidence type="ECO:0000256" key="7">
    <source>
        <dbReference type="RuleBase" id="RU362018"/>
    </source>
</evidence>
<dbReference type="Pfam" id="PF07670">
    <property type="entry name" value="Gate"/>
    <property type="match status" value="1"/>
</dbReference>
<keyword evidence="4 7" id="KW-0812">Transmembrane</keyword>
<feature type="transmembrane region" description="Helical" evidence="7">
    <location>
        <begin position="459"/>
        <end position="482"/>
    </location>
</feature>
<sequence>MEMVTEVIGADVQMEGDPDKERPICMEDVSTLAVKNFELSSKSETQSNERDSDDEPPDRSCEFIGNALEKLWASLGDFFSERSAVARSIIYIIFAILYNVYFVASVHYSIRNGIPMDWCDGVGFLIVLTGIIYLGLFYFQIVKKFWGKSINRAVMKPAGKAFDRAWKYSWVRYGFYLVLSAGLLTFLIIDTADERVRLQSFGGLLIFLLLGWIFSKYPSRVIWRHVAWGITLQLIFGLIVLRWDFGRRTFECLGSKFSLLLDYSVDGSEFVYGYLASDQNASGIALGTIFAFRILSVIYFFSFLINLLYYYGAMQWTVEKLGWLLQISVGTTAAESMNAAANIFLGQTEAPLLIKPFLSKMTKSEIHAVFTAGFATIAGSDLAAYTAFGISASQLLSASVMAAPVALAVSKLLYPETEKSQTKARDIKVPKGSEVNALDAAAQGAAMAVLMVAHVIANLIAFLAFIAFLNGVISWFGNLLGVPYITFEWILSKLFIPIAWLMGVPSSECYLVANLVAIKTVVNEFAAYGKLSEYIAQGAISKRAETIATFALCGYANPGSIGAQIGTLSAMAPGRQSDFAKVAFRAFVAGSMANFMNACVAGALISTVSDGASI</sequence>
<dbReference type="OrthoDB" id="6075923at2759"/>
<dbReference type="Proteomes" id="UP000076858">
    <property type="component" value="Unassembled WGS sequence"/>
</dbReference>
<feature type="transmembrane region" description="Helical" evidence="7">
    <location>
        <begin position="494"/>
        <end position="513"/>
    </location>
</feature>
<evidence type="ECO:0000256" key="5">
    <source>
        <dbReference type="ARBA" id="ARBA00022989"/>
    </source>
</evidence>